<dbReference type="Pfam" id="PF10237">
    <property type="entry name" value="N6-adenineMlase"/>
    <property type="match status" value="1"/>
</dbReference>
<dbReference type="InterPro" id="IPR001878">
    <property type="entry name" value="Znf_CCHC"/>
</dbReference>
<comment type="subcellular location">
    <subcellularLocation>
        <location evidence="1">Cytoplasm</location>
    </subcellularLocation>
</comment>
<evidence type="ECO:0000256" key="4">
    <source>
        <dbReference type="ARBA" id="ARBA00022679"/>
    </source>
</evidence>
<reference evidence="9 10" key="1">
    <citation type="submission" date="2023-11" db="EMBL/GenBank/DDBJ databases">
        <title>Halocaridina rubra genome assembly.</title>
        <authorList>
            <person name="Smith C."/>
        </authorList>
    </citation>
    <scope>NUCLEOTIDE SEQUENCE [LARGE SCALE GENOMIC DNA]</scope>
    <source>
        <strain evidence="9">EP-1</strain>
        <tissue evidence="9">Whole</tissue>
    </source>
</reference>
<keyword evidence="5" id="KW-0479">Metal-binding</keyword>
<evidence type="ECO:0000256" key="3">
    <source>
        <dbReference type="ARBA" id="ARBA00022603"/>
    </source>
</evidence>
<evidence type="ECO:0000256" key="6">
    <source>
        <dbReference type="SAM" id="MobiDB-lite"/>
    </source>
</evidence>
<gene>
    <name evidence="9" type="primary">ZCCHC4</name>
    <name evidence="9" type="ORF">SK128_014274</name>
</gene>
<dbReference type="PANTHER" id="PTHR13493:SF3">
    <property type="entry name" value="RRNA N6-ADENOSINE-METHYLTRANSFERASE ZCCHC4"/>
    <property type="match status" value="1"/>
</dbReference>
<protein>
    <submittedName>
        <fullName evidence="9">rRNA N6-adenosine-methyltransferase zcchc4</fullName>
    </submittedName>
</protein>
<evidence type="ECO:0000256" key="5">
    <source>
        <dbReference type="PROSITE-ProRule" id="PRU00047"/>
    </source>
</evidence>
<dbReference type="PROSITE" id="PS51270">
    <property type="entry name" value="ZF_CTCHY"/>
    <property type="match status" value="1"/>
</dbReference>
<feature type="domain" description="CCHC-type" evidence="7">
    <location>
        <begin position="425"/>
        <end position="440"/>
    </location>
</feature>
<dbReference type="GO" id="GO:0008270">
    <property type="term" value="F:zinc ion binding"/>
    <property type="evidence" value="ECO:0007669"/>
    <property type="project" value="UniProtKB-KW"/>
</dbReference>
<feature type="domain" description="CTCHY-type" evidence="8">
    <location>
        <begin position="349"/>
        <end position="413"/>
    </location>
</feature>
<sequence length="559" mass="63720">MKDQGLGVDVIINDIQSNPRCTHGPTILFERFQNDGTSKRYYACSACRDRKDCPFYHSADQKFTQAKAEVWQDVIKKATPTLTHAEVYKRAKVIKTLSPSERMYCCDCSQLIGSKQQGHHKTHALKTSVSDEQLKKPSTLLPPKESSRFEAQYLFAANSTDILMSMLEQLQARKVLCLGAPRIFETIVNSPAKKMSALLLDIDDRYGAFFSPEQFLCYNMFNHYFFGGEMAQNTYKKFLSGKEKMVVVSDPPFGGRMELLGHNLLTVQNEWRDANKLTKADQLSVLFIFPYFMEPQVLENLPKFTMLDYQVDYDNHPLYSSGMKGMINGSAVRVFVNDHPSLFPLPDEKGYRHCDICNRWVRTNNVHCEKCKGCMSKDGRTYKHCDECNKCVKPSWMHCSNCLKCQPQDHRCSEMAHGAKKIFACHICGEEGHKRMDCPKRKRSLAPSVSHLKKKKQKLEKKMEKESVGKENIKENSVSKKSMKNKSKKGKDMPAIGKPNAGKSPEAKTKTDTKTGITNVTKQSKKFSTKQKNANANAKNKMTPMEKTKKKNNKKKMKN</sequence>
<evidence type="ECO:0000313" key="9">
    <source>
        <dbReference type="EMBL" id="KAK7073862.1"/>
    </source>
</evidence>
<keyword evidence="2" id="KW-0963">Cytoplasm</keyword>
<name>A0AAN8WZL5_HALRR</name>
<feature type="compositionally biased region" description="Basic residues" evidence="6">
    <location>
        <begin position="548"/>
        <end position="559"/>
    </location>
</feature>
<proteinExistence type="predicted"/>
<dbReference type="GO" id="GO:0005730">
    <property type="term" value="C:nucleolus"/>
    <property type="evidence" value="ECO:0007669"/>
    <property type="project" value="TreeGrafter"/>
</dbReference>
<keyword evidence="10" id="KW-1185">Reference proteome</keyword>
<keyword evidence="5" id="KW-0862">Zinc</keyword>
<dbReference type="InterPro" id="IPR039846">
    <property type="entry name" value="ZCCHC4"/>
</dbReference>
<evidence type="ECO:0000313" key="10">
    <source>
        <dbReference type="Proteomes" id="UP001381693"/>
    </source>
</evidence>
<dbReference type="AlphaFoldDB" id="A0AAN8WZL5"/>
<dbReference type="PANTHER" id="PTHR13493">
    <property type="entry name" value="ZINC FINGER CCHC DOMAIN-CONTAINING"/>
    <property type="match status" value="1"/>
</dbReference>
<evidence type="ECO:0000259" key="8">
    <source>
        <dbReference type="PROSITE" id="PS51270"/>
    </source>
</evidence>
<feature type="compositionally biased region" description="Basic and acidic residues" evidence="6">
    <location>
        <begin position="460"/>
        <end position="478"/>
    </location>
</feature>
<dbReference type="Proteomes" id="UP001381693">
    <property type="component" value="Unassembled WGS sequence"/>
</dbReference>
<dbReference type="EMBL" id="JAXCGZ010012013">
    <property type="protein sequence ID" value="KAK7073862.1"/>
    <property type="molecule type" value="Genomic_DNA"/>
</dbReference>
<dbReference type="PROSITE" id="PS50158">
    <property type="entry name" value="ZF_CCHC"/>
    <property type="match status" value="1"/>
</dbReference>
<comment type="caution">
    <text evidence="9">The sequence shown here is derived from an EMBL/GenBank/DDBJ whole genome shotgun (WGS) entry which is preliminary data.</text>
</comment>
<evidence type="ECO:0000256" key="1">
    <source>
        <dbReference type="ARBA" id="ARBA00004496"/>
    </source>
</evidence>
<evidence type="ECO:0000256" key="2">
    <source>
        <dbReference type="ARBA" id="ARBA00022490"/>
    </source>
</evidence>
<dbReference type="InterPro" id="IPR041370">
    <property type="entry name" value="Mlase_EEF1AKMT1/ZCCHC4"/>
</dbReference>
<dbReference type="PROSITE" id="PS50216">
    <property type="entry name" value="DHHC"/>
    <property type="match status" value="1"/>
</dbReference>
<feature type="compositionally biased region" description="Low complexity" evidence="6">
    <location>
        <begin position="530"/>
        <end position="545"/>
    </location>
</feature>
<organism evidence="9 10">
    <name type="scientific">Halocaridina rubra</name>
    <name type="common">Hawaiian red shrimp</name>
    <dbReference type="NCBI Taxonomy" id="373956"/>
    <lineage>
        <taxon>Eukaryota</taxon>
        <taxon>Metazoa</taxon>
        <taxon>Ecdysozoa</taxon>
        <taxon>Arthropoda</taxon>
        <taxon>Crustacea</taxon>
        <taxon>Multicrustacea</taxon>
        <taxon>Malacostraca</taxon>
        <taxon>Eumalacostraca</taxon>
        <taxon>Eucarida</taxon>
        <taxon>Decapoda</taxon>
        <taxon>Pleocyemata</taxon>
        <taxon>Caridea</taxon>
        <taxon>Atyoidea</taxon>
        <taxon>Atyidae</taxon>
        <taxon>Halocaridina</taxon>
    </lineage>
</organism>
<dbReference type="GO" id="GO:0003676">
    <property type="term" value="F:nucleic acid binding"/>
    <property type="evidence" value="ECO:0007669"/>
    <property type="project" value="InterPro"/>
</dbReference>
<dbReference type="GO" id="GO:0008988">
    <property type="term" value="F:rRNA (adenine-N6-)-methyltransferase activity"/>
    <property type="evidence" value="ECO:0007669"/>
    <property type="project" value="InterPro"/>
</dbReference>
<accession>A0AAN8WZL5</accession>
<keyword evidence="5" id="KW-0863">Zinc-finger</keyword>
<dbReference type="InterPro" id="IPR017921">
    <property type="entry name" value="Znf_CTCHY"/>
</dbReference>
<keyword evidence="4" id="KW-0808">Transferase</keyword>
<keyword evidence="3" id="KW-0489">Methyltransferase</keyword>
<feature type="region of interest" description="Disordered" evidence="6">
    <location>
        <begin position="439"/>
        <end position="559"/>
    </location>
</feature>
<dbReference type="GO" id="GO:0005737">
    <property type="term" value="C:cytoplasm"/>
    <property type="evidence" value="ECO:0007669"/>
    <property type="project" value="UniProtKB-SubCell"/>
</dbReference>
<dbReference type="SMART" id="SM00343">
    <property type="entry name" value="ZnF_C2HC"/>
    <property type="match status" value="1"/>
</dbReference>
<evidence type="ECO:0000259" key="7">
    <source>
        <dbReference type="PROSITE" id="PS50158"/>
    </source>
</evidence>